<dbReference type="AlphaFoldDB" id="A0A553ZTN9"/>
<dbReference type="Proteomes" id="UP000318521">
    <property type="component" value="Unassembled WGS sequence"/>
</dbReference>
<feature type="coiled-coil region" evidence="1">
    <location>
        <begin position="139"/>
        <end position="166"/>
    </location>
</feature>
<evidence type="ECO:0000256" key="1">
    <source>
        <dbReference type="SAM" id="Coils"/>
    </source>
</evidence>
<dbReference type="PROSITE" id="PS51257">
    <property type="entry name" value="PROKAR_LIPOPROTEIN"/>
    <property type="match status" value="1"/>
</dbReference>
<feature type="chain" id="PRO_5039012189" description="DUF4367 domain-containing protein" evidence="2">
    <location>
        <begin position="26"/>
        <end position="297"/>
    </location>
</feature>
<feature type="signal peptide" evidence="2">
    <location>
        <begin position="1"/>
        <end position="25"/>
    </location>
</feature>
<gene>
    <name evidence="3" type="ORF">FN960_19175</name>
</gene>
<sequence length="297" mass="34583">MKKTMRLRFILFLTTFILLVGCSSEGTSNHATSNNDEEQSDVLTEKDLFESLLVEANKYTDRMLKDGSFIIGIDKSGDYDLRSEEDEVEIHMLETSVETEFEKDEQDYELPNGMKGTLGDMGYNYKSFVHYDDGMKTEIRLGEMEIEDAKKKLDALEFRDEDLTEDELKEALGFSYEDVKFFDNHESAYNVSELWISHGSLNTFSVRYRNPDAGEYDAIDISVTAEEFEIRDYIDIENKTTNQGKDVKMIDDGLYVEWLWEDDDYFYGIAGNYDEDDVEKKEYNLEVIDQMIKKYGE</sequence>
<keyword evidence="1" id="KW-0175">Coiled coil</keyword>
<evidence type="ECO:0008006" key="5">
    <source>
        <dbReference type="Google" id="ProtNLM"/>
    </source>
</evidence>
<comment type="caution">
    <text evidence="3">The sequence shown here is derived from an EMBL/GenBank/DDBJ whole genome shotgun (WGS) entry which is preliminary data.</text>
</comment>
<organism evidence="3 4">
    <name type="scientific">Alkalicoccobacillus porphyridii</name>
    <dbReference type="NCBI Taxonomy" id="2597270"/>
    <lineage>
        <taxon>Bacteria</taxon>
        <taxon>Bacillati</taxon>
        <taxon>Bacillota</taxon>
        <taxon>Bacilli</taxon>
        <taxon>Bacillales</taxon>
        <taxon>Bacillaceae</taxon>
        <taxon>Alkalicoccobacillus</taxon>
    </lineage>
</organism>
<proteinExistence type="predicted"/>
<evidence type="ECO:0000256" key="2">
    <source>
        <dbReference type="SAM" id="SignalP"/>
    </source>
</evidence>
<protein>
    <recommendedName>
        <fullName evidence="5">DUF4367 domain-containing protein</fullName>
    </recommendedName>
</protein>
<evidence type="ECO:0000313" key="3">
    <source>
        <dbReference type="EMBL" id="TSB44841.1"/>
    </source>
</evidence>
<keyword evidence="2" id="KW-0732">Signal</keyword>
<accession>A0A553ZTN9</accession>
<dbReference type="EMBL" id="VLXZ01000018">
    <property type="protein sequence ID" value="TSB44841.1"/>
    <property type="molecule type" value="Genomic_DNA"/>
</dbReference>
<dbReference type="RefSeq" id="WP_143850489.1">
    <property type="nucleotide sequence ID" value="NZ_VLXZ01000018.1"/>
</dbReference>
<evidence type="ECO:0000313" key="4">
    <source>
        <dbReference type="Proteomes" id="UP000318521"/>
    </source>
</evidence>
<name>A0A553ZTN9_9BACI</name>
<keyword evidence="4" id="KW-1185">Reference proteome</keyword>
<reference evidence="3 4" key="1">
    <citation type="submission" date="2019-07" db="EMBL/GenBank/DDBJ databases">
        <authorList>
            <person name="Park Y.J."/>
            <person name="Jeong S.E."/>
            <person name="Jung H.S."/>
        </authorList>
    </citation>
    <scope>NUCLEOTIDE SEQUENCE [LARGE SCALE GENOMIC DNA]</scope>
    <source>
        <strain evidence="4">P16(2019)</strain>
    </source>
</reference>
<dbReference type="OrthoDB" id="9957905at2"/>